<sequence length="164" mass="18847">MRKLTLVLFLFIGFSLFSQEKSDAVTKHFDQYLTNKSIFEMIEKSFPTLEECQQVFIGDHAKVYLNGIQEVKKVIQNILSNPDSETLVKSSYEKFSSNDAKSEDGKGSFGMNRIKDVLQPDITYYLISYKTSDGSDSKFSPFKFFVKLNGKWLFFPKPTIVFGK</sequence>
<keyword evidence="2" id="KW-1185">Reference proteome</keyword>
<gene>
    <name evidence="1" type="ORF">ACFSRZ_04535</name>
</gene>
<proteinExistence type="predicted"/>
<comment type="caution">
    <text evidence="1">The sequence shown here is derived from an EMBL/GenBank/DDBJ whole genome shotgun (WGS) entry which is preliminary data.</text>
</comment>
<name>A0ABW5LQR5_9FLAO</name>
<organism evidence="1 2">
    <name type="scientific">Pseudotenacibaculum haliotis</name>
    <dbReference type="NCBI Taxonomy" id="1862138"/>
    <lineage>
        <taxon>Bacteria</taxon>
        <taxon>Pseudomonadati</taxon>
        <taxon>Bacteroidota</taxon>
        <taxon>Flavobacteriia</taxon>
        <taxon>Flavobacteriales</taxon>
        <taxon>Flavobacteriaceae</taxon>
        <taxon>Pseudotenacibaculum</taxon>
    </lineage>
</organism>
<dbReference type="Proteomes" id="UP001597508">
    <property type="component" value="Unassembled WGS sequence"/>
</dbReference>
<evidence type="ECO:0008006" key="3">
    <source>
        <dbReference type="Google" id="ProtNLM"/>
    </source>
</evidence>
<protein>
    <recommendedName>
        <fullName evidence="3">Nuclear transport factor 2 family protein</fullName>
    </recommendedName>
</protein>
<evidence type="ECO:0000313" key="1">
    <source>
        <dbReference type="EMBL" id="MFD2566626.1"/>
    </source>
</evidence>
<dbReference type="EMBL" id="JBHULH010000001">
    <property type="protein sequence ID" value="MFD2566626.1"/>
    <property type="molecule type" value="Genomic_DNA"/>
</dbReference>
<evidence type="ECO:0000313" key="2">
    <source>
        <dbReference type="Proteomes" id="UP001597508"/>
    </source>
</evidence>
<reference evidence="2" key="1">
    <citation type="journal article" date="2019" name="Int. J. Syst. Evol. Microbiol.">
        <title>The Global Catalogue of Microorganisms (GCM) 10K type strain sequencing project: providing services to taxonomists for standard genome sequencing and annotation.</title>
        <authorList>
            <consortium name="The Broad Institute Genomics Platform"/>
            <consortium name="The Broad Institute Genome Sequencing Center for Infectious Disease"/>
            <person name="Wu L."/>
            <person name="Ma J."/>
        </authorList>
    </citation>
    <scope>NUCLEOTIDE SEQUENCE [LARGE SCALE GENOMIC DNA]</scope>
    <source>
        <strain evidence="2">KCTC 52127</strain>
    </source>
</reference>
<dbReference type="RefSeq" id="WP_379665331.1">
    <property type="nucleotide sequence ID" value="NZ_JBHULH010000001.1"/>
</dbReference>
<accession>A0ABW5LQR5</accession>